<reference evidence="2 3" key="1">
    <citation type="submission" date="2019-06" db="EMBL/GenBank/DDBJ databases">
        <title>Sequencing the genomes of 1000 actinobacteria strains.</title>
        <authorList>
            <person name="Klenk H.-P."/>
        </authorList>
    </citation>
    <scope>NUCLEOTIDE SEQUENCE [LARGE SCALE GENOMIC DNA]</scope>
    <source>
        <strain evidence="2 3">DSM 45015</strain>
    </source>
</reference>
<organism evidence="2 3">
    <name type="scientific">Haloactinospora alba</name>
    <dbReference type="NCBI Taxonomy" id="405555"/>
    <lineage>
        <taxon>Bacteria</taxon>
        <taxon>Bacillati</taxon>
        <taxon>Actinomycetota</taxon>
        <taxon>Actinomycetes</taxon>
        <taxon>Streptosporangiales</taxon>
        <taxon>Nocardiopsidaceae</taxon>
        <taxon>Haloactinospora</taxon>
    </lineage>
</organism>
<gene>
    <name evidence="2" type="ORF">FHX37_4208</name>
</gene>
<evidence type="ECO:0000313" key="3">
    <source>
        <dbReference type="Proteomes" id="UP000317422"/>
    </source>
</evidence>
<dbReference type="AlphaFoldDB" id="A0A543N6P1"/>
<evidence type="ECO:0000256" key="1">
    <source>
        <dbReference type="SAM" id="MobiDB-lite"/>
    </source>
</evidence>
<name>A0A543N6P1_9ACTN</name>
<keyword evidence="3" id="KW-1185">Reference proteome</keyword>
<accession>A0A543N6P1</accession>
<protein>
    <submittedName>
        <fullName evidence="2">Uncharacterized protein</fullName>
    </submittedName>
</protein>
<sequence>MVCTCGQPVADATVCATCAGMLTAALRKVEEWLADELETTLTRQDRTARPSGGGRPAEIPLPYSGRASEARWVLRSAVVGWVRMIADERGCPDDTLPAMAAWLRGRVEVIRHHPAAAEALDEITAAVQEAERAVDLPGASMLAGTCPECGRPVYAREGVRTARCHDDACDGEVDVHEWRTEALHRLNAAALPAADAARALTALGHTVTPERIRQWARRGKLTPADGARSYYLSDVRNLLETS</sequence>
<proteinExistence type="predicted"/>
<feature type="region of interest" description="Disordered" evidence="1">
    <location>
        <begin position="40"/>
        <end position="60"/>
    </location>
</feature>
<dbReference type="Proteomes" id="UP000317422">
    <property type="component" value="Unassembled WGS sequence"/>
</dbReference>
<dbReference type="EMBL" id="VFQC01000003">
    <property type="protein sequence ID" value="TQN27488.1"/>
    <property type="molecule type" value="Genomic_DNA"/>
</dbReference>
<comment type="caution">
    <text evidence="2">The sequence shown here is derived from an EMBL/GenBank/DDBJ whole genome shotgun (WGS) entry which is preliminary data.</text>
</comment>
<evidence type="ECO:0000313" key="2">
    <source>
        <dbReference type="EMBL" id="TQN27488.1"/>
    </source>
</evidence>